<proteinExistence type="predicted"/>
<evidence type="ECO:0008006" key="4">
    <source>
        <dbReference type="Google" id="ProtNLM"/>
    </source>
</evidence>
<keyword evidence="3" id="KW-1185">Reference proteome</keyword>
<organism evidence="2 3">
    <name type="scientific">Amycolatopsis acidicola</name>
    <dbReference type="NCBI Taxonomy" id="2596893"/>
    <lineage>
        <taxon>Bacteria</taxon>
        <taxon>Bacillati</taxon>
        <taxon>Actinomycetota</taxon>
        <taxon>Actinomycetes</taxon>
        <taxon>Pseudonocardiales</taxon>
        <taxon>Pseudonocardiaceae</taxon>
        <taxon>Amycolatopsis</taxon>
    </lineage>
</organism>
<sequence length="101" mass="11032">MTPDLPSDAATPGSRLPVVLNENFFAEAERLTPPSVRKLVVPPARLAVRMGRRPWAWRVVIAMAAVSMALFAAIGALWLTAVSILVLIVAKVLDDLCRTRR</sequence>
<name>A0A5N0VKA5_9PSEU</name>
<accession>A0A5N0VKA5</accession>
<evidence type="ECO:0000313" key="3">
    <source>
        <dbReference type="Proteomes" id="UP000319769"/>
    </source>
</evidence>
<evidence type="ECO:0000313" key="2">
    <source>
        <dbReference type="EMBL" id="KAA9165784.1"/>
    </source>
</evidence>
<dbReference type="RefSeq" id="WP_144745701.1">
    <property type="nucleotide sequence ID" value="NZ_VMNW02000004.1"/>
</dbReference>
<dbReference type="Proteomes" id="UP000319769">
    <property type="component" value="Unassembled WGS sequence"/>
</dbReference>
<reference evidence="2" key="1">
    <citation type="submission" date="2019-09" db="EMBL/GenBank/DDBJ databases">
        <authorList>
            <person name="Teo W.F.A."/>
            <person name="Duangmal K."/>
        </authorList>
    </citation>
    <scope>NUCLEOTIDE SEQUENCE [LARGE SCALE GENOMIC DNA]</scope>
    <source>
        <strain evidence="2">K81G1</strain>
    </source>
</reference>
<comment type="caution">
    <text evidence="2">The sequence shown here is derived from an EMBL/GenBank/DDBJ whole genome shotgun (WGS) entry which is preliminary data.</text>
</comment>
<protein>
    <recommendedName>
        <fullName evidence="4">DUF3040 domain-containing protein</fullName>
    </recommendedName>
</protein>
<evidence type="ECO:0000256" key="1">
    <source>
        <dbReference type="SAM" id="Phobius"/>
    </source>
</evidence>
<keyword evidence="1" id="KW-1133">Transmembrane helix</keyword>
<feature type="transmembrane region" description="Helical" evidence="1">
    <location>
        <begin position="60"/>
        <end position="93"/>
    </location>
</feature>
<dbReference type="EMBL" id="VMNW02000004">
    <property type="protein sequence ID" value="KAA9165784.1"/>
    <property type="molecule type" value="Genomic_DNA"/>
</dbReference>
<dbReference type="AlphaFoldDB" id="A0A5N0VKA5"/>
<gene>
    <name evidence="2" type="ORF">FPZ12_004670</name>
</gene>
<keyword evidence="1" id="KW-0472">Membrane</keyword>
<keyword evidence="1" id="KW-0812">Transmembrane</keyword>